<name>A0A9W9XRZ4_9EURO</name>
<sequence>MDSGHVHVMNFFLQRIQTLLELPEDLGTQTVSFLERVRRILDTLQNTFLLDEKIGTSIQKFLADMQNFLDGTPNIRTDVKNLLAGLRTSLEQFGTDRTHESGQLRISTTQGSNAPGLTVGYIPFGMEFLASPSRPHSPLHQPKDAKKLA</sequence>
<organism evidence="1 2">
    <name type="scientific">Penicillium fimorum</name>
    <dbReference type="NCBI Taxonomy" id="1882269"/>
    <lineage>
        <taxon>Eukaryota</taxon>
        <taxon>Fungi</taxon>
        <taxon>Dikarya</taxon>
        <taxon>Ascomycota</taxon>
        <taxon>Pezizomycotina</taxon>
        <taxon>Eurotiomycetes</taxon>
        <taxon>Eurotiomycetidae</taxon>
        <taxon>Eurotiales</taxon>
        <taxon>Aspergillaceae</taxon>
        <taxon>Penicillium</taxon>
    </lineage>
</organism>
<accession>A0A9W9XRZ4</accession>
<protein>
    <submittedName>
        <fullName evidence="1">Uncharacterized protein</fullName>
    </submittedName>
</protein>
<comment type="caution">
    <text evidence="1">The sequence shown here is derived from an EMBL/GenBank/DDBJ whole genome shotgun (WGS) entry which is preliminary data.</text>
</comment>
<evidence type="ECO:0000313" key="2">
    <source>
        <dbReference type="Proteomes" id="UP001149954"/>
    </source>
</evidence>
<dbReference type="Proteomes" id="UP001149954">
    <property type="component" value="Unassembled WGS sequence"/>
</dbReference>
<reference evidence="1" key="2">
    <citation type="journal article" date="2023" name="IMA Fungus">
        <title>Comparative genomic study of the Penicillium genus elucidates a diverse pangenome and 15 lateral gene transfer events.</title>
        <authorList>
            <person name="Petersen C."/>
            <person name="Sorensen T."/>
            <person name="Nielsen M.R."/>
            <person name="Sondergaard T.E."/>
            <person name="Sorensen J.L."/>
            <person name="Fitzpatrick D.A."/>
            <person name="Frisvad J.C."/>
            <person name="Nielsen K.L."/>
        </authorList>
    </citation>
    <scope>NUCLEOTIDE SEQUENCE</scope>
    <source>
        <strain evidence="1">IBT 29495</strain>
    </source>
</reference>
<reference evidence="1" key="1">
    <citation type="submission" date="2022-12" db="EMBL/GenBank/DDBJ databases">
        <authorList>
            <person name="Petersen C."/>
        </authorList>
    </citation>
    <scope>NUCLEOTIDE SEQUENCE</scope>
    <source>
        <strain evidence="1">IBT 29495</strain>
    </source>
</reference>
<evidence type="ECO:0000313" key="1">
    <source>
        <dbReference type="EMBL" id="KAJ5497480.1"/>
    </source>
</evidence>
<dbReference type="AlphaFoldDB" id="A0A9W9XRZ4"/>
<keyword evidence="2" id="KW-1185">Reference proteome</keyword>
<gene>
    <name evidence="1" type="ORF">N7463_009467</name>
</gene>
<proteinExistence type="predicted"/>
<dbReference type="EMBL" id="JAPWDS010000005">
    <property type="protein sequence ID" value="KAJ5497480.1"/>
    <property type="molecule type" value="Genomic_DNA"/>
</dbReference>